<organism evidence="1 2">
    <name type="scientific">Tumidithrix elongata BACA0141</name>
    <dbReference type="NCBI Taxonomy" id="2716417"/>
    <lineage>
        <taxon>Bacteria</taxon>
        <taxon>Bacillati</taxon>
        <taxon>Cyanobacteriota</taxon>
        <taxon>Cyanophyceae</taxon>
        <taxon>Pseudanabaenales</taxon>
        <taxon>Pseudanabaenaceae</taxon>
        <taxon>Tumidithrix</taxon>
        <taxon>Tumidithrix elongata</taxon>
    </lineage>
</organism>
<accession>A0AAW9PVD6</accession>
<sequence>MEQTKKQNQEVVKSDSGELETIADRIKSLAQKHEGNAVQLLEILRVLESLHSQICNDLFQPAMPNSRHALFDLLRNIEANGGWPYIYRIKLKDLLQNLEASDLANLQFAPKLPEQIDASDISGKDPSGK</sequence>
<evidence type="ECO:0000313" key="1">
    <source>
        <dbReference type="EMBL" id="MEE3716591.1"/>
    </source>
</evidence>
<evidence type="ECO:0000313" key="2">
    <source>
        <dbReference type="Proteomes" id="UP001333818"/>
    </source>
</evidence>
<comment type="caution">
    <text evidence="1">The sequence shown here is derived from an EMBL/GenBank/DDBJ whole genome shotgun (WGS) entry which is preliminary data.</text>
</comment>
<dbReference type="AlphaFoldDB" id="A0AAW9PVD6"/>
<dbReference type="EMBL" id="JAZBJZ010000022">
    <property type="protein sequence ID" value="MEE3716591.1"/>
    <property type="molecule type" value="Genomic_DNA"/>
</dbReference>
<dbReference type="Proteomes" id="UP001333818">
    <property type="component" value="Unassembled WGS sequence"/>
</dbReference>
<proteinExistence type="predicted"/>
<dbReference type="RefSeq" id="WP_330483020.1">
    <property type="nucleotide sequence ID" value="NZ_JAZBJZ010000022.1"/>
</dbReference>
<name>A0AAW9PVD6_9CYAN</name>
<protein>
    <submittedName>
        <fullName evidence="1">Uncharacterized protein</fullName>
    </submittedName>
</protein>
<reference evidence="1" key="1">
    <citation type="submission" date="2024-01" db="EMBL/GenBank/DDBJ databases">
        <title>Bank of Algae and Cyanobacteria of the Azores (BACA) strain genomes.</title>
        <authorList>
            <person name="Luz R."/>
            <person name="Cordeiro R."/>
            <person name="Fonseca A."/>
            <person name="Goncalves V."/>
        </authorList>
    </citation>
    <scope>NUCLEOTIDE SEQUENCE</scope>
    <source>
        <strain evidence="1">BACA0141</strain>
    </source>
</reference>
<gene>
    <name evidence="1" type="ORF">V2H45_07530</name>
</gene>
<keyword evidence="2" id="KW-1185">Reference proteome</keyword>